<dbReference type="EMBL" id="DS113189">
    <property type="protein sequence ID" value="EAY21630.1"/>
    <property type="molecule type" value="Genomic_DNA"/>
</dbReference>
<dbReference type="VEuPathDB" id="TrichDB:TVAGG3_0986340"/>
<sequence>MNSALNVEGDLLVISSNDDFHQESEYNLEIFNALTNNHISKIKLTSEVSSVSTFYGIHLVEIFDFSESSVSQIPTGMFKNCPILSEVKLNSNLITIESNAFAFSIISIINLNNVVEIQSSAFSNCINLNMIDIGSAQTVHEYAFENTGLTQGDIFLDRISNGLFQNCFKLERVKFGRAWWPEVGDSAFRNCFKLSNFEGMSTLKSIGDNAFENTALRSIEFDSINLKFYSFANIITLETVSCYDGSFSTCCFMNCINLKSIIIEDEFRSHQDQFFNHFFNCISLITFRCGKMLYVPPSCFENCRSLKDFQASQILLINRYAFKNCQSLESFTFSGIHLYSGAFQGCSKLKTLNGLHSYSSGSPYLFSECTSLERVETNNVAEGMFSNCYSLIEVKIHGNKIKPRAFQYCYNLEKITFVNPISVIPEYFFYGCSKLYDINLESITTIGKYAFYNTSLHDGINLKQTTEIGKRAFAYSNVKSIVFGKPINCYNIKPLFEKVSQVQIFSKCINLEKITFEDIGFISLEIFRDCEELKTIEFGEHYQYKDGMLIGSIPDSETTIYTYNITEANKELIIPENVKVIYQYAFFKAKNIQKITIGNHVTIQQYAFCSMYSLEEVTINSEQIPTGCFFRCPKIKSVTLGDSVKSIHDYAFSSTNVKEIILPASLTSLGKSFLGSPLTKISFKGKNMNFIIKPNEVYYINSNNEKELLFIYGKIENQILTITENIKLINVLQITDKLEDIKLIKLPTTLETIKVNEEFYEKQVIEDTYGAPDPIIPIYPIPRLCYEGTNEIQVLDEKEVNPMFEFYSSTYPNYYLTKFIEVIKENCESGINSRKVLEDKPICKNASLIIEDTNKPKKKLYGLEIALIIISLLLVAAIIMLGFTIYAYIHMNEESEDSELPEMKEEEVTTIGINQEGQTLDNPLFNIRTNQDDPFHQDFEEKDMFDRNQKDEEEVIDSLKFNIDEQ</sequence>
<dbReference type="Proteomes" id="UP000001542">
    <property type="component" value="Unassembled WGS sequence"/>
</dbReference>
<keyword evidence="1" id="KW-1133">Transmembrane helix</keyword>
<dbReference type="Gene3D" id="3.80.10.10">
    <property type="entry name" value="Ribonuclease Inhibitor"/>
    <property type="match status" value="4"/>
</dbReference>
<dbReference type="KEGG" id="tva:5467182"/>
<dbReference type="InterPro" id="IPR032675">
    <property type="entry name" value="LRR_dom_sf"/>
</dbReference>
<keyword evidence="1" id="KW-0472">Membrane</keyword>
<feature type="transmembrane region" description="Helical" evidence="1">
    <location>
        <begin position="865"/>
        <end position="889"/>
    </location>
</feature>
<evidence type="ECO:0008006" key="4">
    <source>
        <dbReference type="Google" id="ProtNLM"/>
    </source>
</evidence>
<keyword evidence="3" id="KW-1185">Reference proteome</keyword>
<accession>A2DDF1</accession>
<dbReference type="SUPFAM" id="SSF52058">
    <property type="entry name" value="L domain-like"/>
    <property type="match status" value="3"/>
</dbReference>
<dbReference type="AlphaFoldDB" id="A2DDF1"/>
<dbReference type="InParanoid" id="A2DDF1"/>
<reference evidence="2" key="1">
    <citation type="submission" date="2006-10" db="EMBL/GenBank/DDBJ databases">
        <authorList>
            <person name="Amadeo P."/>
            <person name="Zhao Q."/>
            <person name="Wortman J."/>
            <person name="Fraser-Liggett C."/>
            <person name="Carlton J."/>
        </authorList>
    </citation>
    <scope>NUCLEOTIDE SEQUENCE</scope>
    <source>
        <strain evidence="2">G3</strain>
    </source>
</reference>
<protein>
    <recommendedName>
        <fullName evidence="4">Surface antigen BspA-like</fullName>
    </recommendedName>
</protein>
<dbReference type="PANTHER" id="PTHR45661:SF3">
    <property type="entry name" value="IG-LIKE DOMAIN-CONTAINING PROTEIN"/>
    <property type="match status" value="1"/>
</dbReference>
<reference evidence="2" key="2">
    <citation type="journal article" date="2007" name="Science">
        <title>Draft genome sequence of the sexually transmitted pathogen Trichomonas vaginalis.</title>
        <authorList>
            <person name="Carlton J.M."/>
            <person name="Hirt R.P."/>
            <person name="Silva J.C."/>
            <person name="Delcher A.L."/>
            <person name="Schatz M."/>
            <person name="Zhao Q."/>
            <person name="Wortman J.R."/>
            <person name="Bidwell S.L."/>
            <person name="Alsmark U.C.M."/>
            <person name="Besteiro S."/>
            <person name="Sicheritz-Ponten T."/>
            <person name="Noel C.J."/>
            <person name="Dacks J.B."/>
            <person name="Foster P.G."/>
            <person name="Simillion C."/>
            <person name="Van de Peer Y."/>
            <person name="Miranda-Saavedra D."/>
            <person name="Barton G.J."/>
            <person name="Westrop G.D."/>
            <person name="Mueller S."/>
            <person name="Dessi D."/>
            <person name="Fiori P.L."/>
            <person name="Ren Q."/>
            <person name="Paulsen I."/>
            <person name="Zhang H."/>
            <person name="Bastida-Corcuera F.D."/>
            <person name="Simoes-Barbosa A."/>
            <person name="Brown M.T."/>
            <person name="Hayes R.D."/>
            <person name="Mukherjee M."/>
            <person name="Okumura C.Y."/>
            <person name="Schneider R."/>
            <person name="Smith A.J."/>
            <person name="Vanacova S."/>
            <person name="Villalvazo M."/>
            <person name="Haas B.J."/>
            <person name="Pertea M."/>
            <person name="Feldblyum T.V."/>
            <person name="Utterback T.R."/>
            <person name="Shu C.L."/>
            <person name="Osoegawa K."/>
            <person name="de Jong P.J."/>
            <person name="Hrdy I."/>
            <person name="Horvathova L."/>
            <person name="Zubacova Z."/>
            <person name="Dolezal P."/>
            <person name="Malik S.B."/>
            <person name="Logsdon J.M. Jr."/>
            <person name="Henze K."/>
            <person name="Gupta A."/>
            <person name="Wang C.C."/>
            <person name="Dunne R.L."/>
            <person name="Upcroft J.A."/>
            <person name="Upcroft P."/>
            <person name="White O."/>
            <person name="Salzberg S.L."/>
            <person name="Tang P."/>
            <person name="Chiu C.-H."/>
            <person name="Lee Y.-S."/>
            <person name="Embley T.M."/>
            <person name="Coombs G.H."/>
            <person name="Mottram J.C."/>
            <person name="Tachezy J."/>
            <person name="Fraser-Liggett C.M."/>
            <person name="Johnson P.J."/>
        </authorList>
    </citation>
    <scope>NUCLEOTIDE SEQUENCE [LARGE SCALE GENOMIC DNA]</scope>
    <source>
        <strain evidence="2">G3</strain>
    </source>
</reference>
<dbReference type="InterPro" id="IPR053139">
    <property type="entry name" value="Surface_bspA-like"/>
</dbReference>
<evidence type="ECO:0000313" key="2">
    <source>
        <dbReference type="EMBL" id="EAY21630.1"/>
    </source>
</evidence>
<dbReference type="RefSeq" id="XP_001582616.1">
    <property type="nucleotide sequence ID" value="XM_001582566.1"/>
</dbReference>
<name>A2DDF1_TRIV3</name>
<gene>
    <name evidence="2" type="ORF">TVAG_013970</name>
</gene>
<dbReference type="VEuPathDB" id="TrichDB:TVAG_013970"/>
<evidence type="ECO:0000256" key="1">
    <source>
        <dbReference type="SAM" id="Phobius"/>
    </source>
</evidence>
<dbReference type="Gene3D" id="3.40.50.12480">
    <property type="match status" value="1"/>
</dbReference>
<dbReference type="InterPro" id="IPR026906">
    <property type="entry name" value="LRR_5"/>
</dbReference>
<dbReference type="Pfam" id="PF13306">
    <property type="entry name" value="LRR_5"/>
    <property type="match status" value="4"/>
</dbReference>
<proteinExistence type="predicted"/>
<organism evidence="2 3">
    <name type="scientific">Trichomonas vaginalis (strain ATCC PRA-98 / G3)</name>
    <dbReference type="NCBI Taxonomy" id="412133"/>
    <lineage>
        <taxon>Eukaryota</taxon>
        <taxon>Metamonada</taxon>
        <taxon>Parabasalia</taxon>
        <taxon>Trichomonadida</taxon>
        <taxon>Trichomonadidae</taxon>
        <taxon>Trichomonas</taxon>
    </lineage>
</organism>
<evidence type="ECO:0000313" key="3">
    <source>
        <dbReference type="Proteomes" id="UP000001542"/>
    </source>
</evidence>
<dbReference type="PANTHER" id="PTHR45661">
    <property type="entry name" value="SURFACE ANTIGEN"/>
    <property type="match status" value="1"/>
</dbReference>
<keyword evidence="1" id="KW-0812">Transmembrane</keyword>